<accession>A0ABU3K5X4</accession>
<keyword evidence="8" id="KW-0443">Lipid metabolism</keyword>
<evidence type="ECO:0000313" key="11">
    <source>
        <dbReference type="EMBL" id="MDT7041817.1"/>
    </source>
</evidence>
<reference evidence="11 12" key="1">
    <citation type="journal article" date="2023" name="ISME J.">
        <title>Cultivation and genomic characterization of novel and ubiquitous marine nitrite-oxidizing bacteria from the Nitrospirales.</title>
        <authorList>
            <person name="Mueller A.J."/>
            <person name="Daebeler A."/>
            <person name="Herbold C.W."/>
            <person name="Kirkegaard R.H."/>
            <person name="Daims H."/>
        </authorList>
    </citation>
    <scope>NUCLEOTIDE SEQUENCE [LARGE SCALE GENOMIC DNA]</scope>
    <source>
        <strain evidence="11 12">EB</strain>
    </source>
</reference>
<gene>
    <name evidence="11" type="primary">lpxB</name>
    <name evidence="11" type="ORF">PPG34_05600</name>
</gene>
<name>A0ABU3K5X4_9BACT</name>
<dbReference type="Proteomes" id="UP001250932">
    <property type="component" value="Unassembled WGS sequence"/>
</dbReference>
<evidence type="ECO:0000256" key="1">
    <source>
        <dbReference type="ARBA" id="ARBA00002056"/>
    </source>
</evidence>
<evidence type="ECO:0000256" key="4">
    <source>
        <dbReference type="ARBA" id="ARBA00022516"/>
    </source>
</evidence>
<dbReference type="SUPFAM" id="SSF53756">
    <property type="entry name" value="UDP-Glycosyltransferase/glycogen phosphorylase"/>
    <property type="match status" value="1"/>
</dbReference>
<keyword evidence="4" id="KW-0444">Lipid biosynthesis</keyword>
<comment type="catalytic activity">
    <reaction evidence="9">
        <text>a lipid X + a UDP-2-N,3-O-bis[(3R)-3-hydroxyacyl]-alpha-D-glucosamine = a lipid A disaccharide + UDP + H(+)</text>
        <dbReference type="Rhea" id="RHEA:67828"/>
        <dbReference type="ChEBI" id="CHEBI:15378"/>
        <dbReference type="ChEBI" id="CHEBI:58223"/>
        <dbReference type="ChEBI" id="CHEBI:137748"/>
        <dbReference type="ChEBI" id="CHEBI:176338"/>
        <dbReference type="ChEBI" id="CHEBI:176343"/>
        <dbReference type="EC" id="2.4.1.182"/>
    </reaction>
</comment>
<dbReference type="Gene3D" id="3.40.50.2000">
    <property type="entry name" value="Glycogen Phosphorylase B"/>
    <property type="match status" value="1"/>
</dbReference>
<dbReference type="PANTHER" id="PTHR30372:SF4">
    <property type="entry name" value="LIPID-A-DISACCHARIDE SYNTHASE, MITOCHONDRIAL-RELATED"/>
    <property type="match status" value="1"/>
</dbReference>
<evidence type="ECO:0000256" key="3">
    <source>
        <dbReference type="ARBA" id="ARBA00020902"/>
    </source>
</evidence>
<evidence type="ECO:0000256" key="10">
    <source>
        <dbReference type="NCBIfam" id="TIGR00215"/>
    </source>
</evidence>
<evidence type="ECO:0000256" key="9">
    <source>
        <dbReference type="ARBA" id="ARBA00048975"/>
    </source>
</evidence>
<dbReference type="Pfam" id="PF02684">
    <property type="entry name" value="LpxB"/>
    <property type="match status" value="1"/>
</dbReference>
<proteinExistence type="predicted"/>
<dbReference type="GO" id="GO:0008915">
    <property type="term" value="F:lipid-A-disaccharide synthase activity"/>
    <property type="evidence" value="ECO:0007669"/>
    <property type="project" value="UniProtKB-EC"/>
</dbReference>
<dbReference type="InterPro" id="IPR003835">
    <property type="entry name" value="Glyco_trans_19"/>
</dbReference>
<protein>
    <recommendedName>
        <fullName evidence="3 10">Lipid-A-disaccharide synthase</fullName>
        <ecNumber evidence="2 10">2.4.1.182</ecNumber>
    </recommendedName>
</protein>
<evidence type="ECO:0000256" key="5">
    <source>
        <dbReference type="ARBA" id="ARBA00022556"/>
    </source>
</evidence>
<keyword evidence="6 11" id="KW-0328">Glycosyltransferase</keyword>
<dbReference type="RefSeq" id="WP_313832165.1">
    <property type="nucleotide sequence ID" value="NZ_JAQOUE010000001.1"/>
</dbReference>
<evidence type="ECO:0000256" key="7">
    <source>
        <dbReference type="ARBA" id="ARBA00022679"/>
    </source>
</evidence>
<dbReference type="PANTHER" id="PTHR30372">
    <property type="entry name" value="LIPID-A-DISACCHARIDE SYNTHASE"/>
    <property type="match status" value="1"/>
</dbReference>
<sequence length="378" mass="41489">MSAPTLLIVTGEASGDLHGANLAKALKARDPNIRLLGVGGQHMRAAGVELLQGLKRLDAVGVPGPVTIGKGIFNLFTMKRFFKELNLNGVVFVDNPSMNLRLARMAAKLGHRVIYYIAPQIWAWGRHRIHLIKRVVRRMIVILPFEEAIYRDAGVPCDFVGHPLLDTLALPYDRRYARKQLGLPEGGLIIGVLPGSRLSEVQPLLPEMIQAVKKMRTFDPDVRCVVGQAQSISSDCLEALIDREKLPVTVVANQTNEVMAAADLLLVASGTATLQAALVGTPMIITYRLSWLTYHIAKRIALVKHLGLVNLVAGRGVVPELLQEEATADRLFEEAMSLLKDRERYRSMEQSFISIREQMGAPGASDRAAEVVLAECQA</sequence>
<comment type="caution">
    <text evidence="11">The sequence shown here is derived from an EMBL/GenBank/DDBJ whole genome shotgun (WGS) entry which is preliminary data.</text>
</comment>
<evidence type="ECO:0000256" key="6">
    <source>
        <dbReference type="ARBA" id="ARBA00022676"/>
    </source>
</evidence>
<dbReference type="NCBIfam" id="TIGR00215">
    <property type="entry name" value="lpxB"/>
    <property type="match status" value="1"/>
</dbReference>
<keyword evidence="7 11" id="KW-0808">Transferase</keyword>
<evidence type="ECO:0000256" key="2">
    <source>
        <dbReference type="ARBA" id="ARBA00012687"/>
    </source>
</evidence>
<dbReference type="EC" id="2.4.1.182" evidence="2 10"/>
<keyword evidence="5" id="KW-0441">Lipid A biosynthesis</keyword>
<evidence type="ECO:0000256" key="8">
    <source>
        <dbReference type="ARBA" id="ARBA00023098"/>
    </source>
</evidence>
<organism evidence="11 12">
    <name type="scientific">Candidatus Nitronereus thalassa</name>
    <dbReference type="NCBI Taxonomy" id="3020898"/>
    <lineage>
        <taxon>Bacteria</taxon>
        <taxon>Pseudomonadati</taxon>
        <taxon>Nitrospirota</taxon>
        <taxon>Nitrospiria</taxon>
        <taxon>Nitrospirales</taxon>
        <taxon>Nitrospiraceae</taxon>
        <taxon>Candidatus Nitronereus</taxon>
    </lineage>
</organism>
<evidence type="ECO:0000313" key="12">
    <source>
        <dbReference type="Proteomes" id="UP001250932"/>
    </source>
</evidence>
<comment type="function">
    <text evidence="1">Condensation of UDP-2,3-diacylglucosamine and 2,3-diacylglucosamine-1-phosphate to form lipid A disaccharide, a precursor of lipid A, a phosphorylated glycolipid that anchors the lipopolysaccharide to the outer membrane of the cell.</text>
</comment>
<keyword evidence="12" id="KW-1185">Reference proteome</keyword>
<dbReference type="EMBL" id="JAQOUE010000001">
    <property type="protein sequence ID" value="MDT7041817.1"/>
    <property type="molecule type" value="Genomic_DNA"/>
</dbReference>